<evidence type="ECO:0000256" key="1">
    <source>
        <dbReference type="SAM" id="Phobius"/>
    </source>
</evidence>
<dbReference type="EMBL" id="PPEH01000004">
    <property type="protein sequence ID" value="PNW13722.1"/>
    <property type="molecule type" value="Genomic_DNA"/>
</dbReference>
<name>A0A3G6RQQ6_CHRLC</name>
<dbReference type="Proteomes" id="UP000279972">
    <property type="component" value="Chromosome"/>
</dbReference>
<evidence type="ECO:0000313" key="2">
    <source>
        <dbReference type="EMBL" id="AZA80557.1"/>
    </source>
</evidence>
<organism evidence="3 4">
    <name type="scientific">Chryseobacterium lactis</name>
    <dbReference type="NCBI Taxonomy" id="1241981"/>
    <lineage>
        <taxon>Bacteria</taxon>
        <taxon>Pseudomonadati</taxon>
        <taxon>Bacteroidota</taxon>
        <taxon>Flavobacteriia</taxon>
        <taxon>Flavobacteriales</taxon>
        <taxon>Weeksellaceae</taxon>
        <taxon>Chryseobacterium group</taxon>
        <taxon>Chryseobacterium</taxon>
    </lineage>
</organism>
<gene>
    <name evidence="3" type="ORF">C1637_13055</name>
    <name evidence="2" type="ORF">EG342_00885</name>
</gene>
<sequence>MKNKIQFIPLLFFLVNIFIYLIFHFVFKYDLNRKLYYEFHTNIIPILVFGNIFVSILFFIILYKKRKYDKIYYPLIPIFIYVILFIMALIIVFK</sequence>
<feature type="transmembrane region" description="Helical" evidence="1">
    <location>
        <begin position="75"/>
        <end position="93"/>
    </location>
</feature>
<keyword evidence="1" id="KW-0812">Transmembrane</keyword>
<reference evidence="2 5" key="2">
    <citation type="submission" date="2018-11" db="EMBL/GenBank/DDBJ databases">
        <title>Proposal to divide the Flavobacteriaceae and reorganize its genera based on Amino Acid Identity values calculated from whole genome sequences.</title>
        <authorList>
            <person name="Nicholson A.C."/>
            <person name="Gulvik C.A."/>
            <person name="Whitney A.M."/>
            <person name="Humrighouse B.W."/>
            <person name="Bell M."/>
            <person name="Holmes B."/>
            <person name="Steigerwalt A.G."/>
            <person name="Villarma A."/>
            <person name="Sheth M."/>
            <person name="Batra D."/>
            <person name="Pryor J."/>
            <person name="Bernardet J.-F."/>
            <person name="Hugo C."/>
            <person name="Kampfer P."/>
            <person name="Newman J."/>
            <person name="McQuiston J.R."/>
        </authorList>
    </citation>
    <scope>NUCLEOTIDE SEQUENCE [LARGE SCALE GENOMIC DNA]</scope>
    <source>
        <strain evidence="2 5">KC_1864</strain>
    </source>
</reference>
<reference evidence="3 4" key="1">
    <citation type="submission" date="2018-01" db="EMBL/GenBank/DDBJ databases">
        <title>Draft genome sequences of Chryseobacterium lactis NCTC11390, Chryseobacterium oncorhynchi 701B-08, and Chryseobacterium viscerum 687B-08.</title>
        <authorList>
            <person name="Jeong J.-J."/>
            <person name="Lee Y.J."/>
            <person name="Park B."/>
            <person name="Choi I.-G."/>
            <person name="Kim K.D."/>
        </authorList>
    </citation>
    <scope>NUCLEOTIDE SEQUENCE [LARGE SCALE GENOMIC DNA]</scope>
    <source>
        <strain evidence="3 4">NCTC11390</strain>
    </source>
</reference>
<proteinExistence type="predicted"/>
<evidence type="ECO:0000313" key="5">
    <source>
        <dbReference type="Proteomes" id="UP000279972"/>
    </source>
</evidence>
<feature type="transmembrane region" description="Helical" evidence="1">
    <location>
        <begin position="7"/>
        <end position="27"/>
    </location>
</feature>
<evidence type="ECO:0000313" key="4">
    <source>
        <dbReference type="Proteomes" id="UP000236262"/>
    </source>
</evidence>
<dbReference type="EMBL" id="CP033924">
    <property type="protein sequence ID" value="AZA80557.1"/>
    <property type="molecule type" value="Genomic_DNA"/>
</dbReference>
<accession>A0A3G6RQQ6</accession>
<keyword evidence="5" id="KW-1185">Reference proteome</keyword>
<dbReference type="KEGG" id="clac:EG342_00885"/>
<protein>
    <submittedName>
        <fullName evidence="3">Uncharacterized protein</fullName>
    </submittedName>
</protein>
<keyword evidence="1" id="KW-1133">Transmembrane helix</keyword>
<dbReference type="AlphaFoldDB" id="A0A3G6RQQ6"/>
<evidence type="ECO:0000313" key="3">
    <source>
        <dbReference type="EMBL" id="PNW13722.1"/>
    </source>
</evidence>
<dbReference type="Proteomes" id="UP000236262">
    <property type="component" value="Unassembled WGS sequence"/>
</dbReference>
<keyword evidence="1" id="KW-0472">Membrane</keyword>
<feature type="transmembrane region" description="Helical" evidence="1">
    <location>
        <begin position="39"/>
        <end position="63"/>
    </location>
</feature>